<dbReference type="AlphaFoldDB" id="A0A8T0FCA6"/>
<keyword evidence="2" id="KW-1185">Reference proteome</keyword>
<evidence type="ECO:0000313" key="2">
    <source>
        <dbReference type="Proteomes" id="UP000807504"/>
    </source>
</evidence>
<evidence type="ECO:0000313" key="1">
    <source>
        <dbReference type="EMBL" id="KAF8787965.1"/>
    </source>
</evidence>
<proteinExistence type="predicted"/>
<reference evidence="1" key="1">
    <citation type="journal article" date="2020" name="bioRxiv">
        <title>Chromosome-level reference genome of the European wasp spider Argiope bruennichi: a resource for studies on range expansion and evolutionary adaptation.</title>
        <authorList>
            <person name="Sheffer M.M."/>
            <person name="Hoppe A."/>
            <person name="Krehenwinkel H."/>
            <person name="Uhl G."/>
            <person name="Kuss A.W."/>
            <person name="Jensen L."/>
            <person name="Jensen C."/>
            <person name="Gillespie R.G."/>
            <person name="Hoff K.J."/>
            <person name="Prost S."/>
        </authorList>
    </citation>
    <scope>NUCLEOTIDE SEQUENCE</scope>
</reference>
<sequence length="121" mass="13530">MLRRTAPKFVLKKTGHKRKGESTQQMATYLPAEKSIDTVLCDYGEDGGGDCNKYVLNPLDIGGVERSHVLRRQLNLTGPADYTIDISGLFRNMQVSKFNEKPKFQQIAHNPSKHLNLANGT</sequence>
<protein>
    <submittedName>
        <fullName evidence="1">Uncharacterized protein</fullName>
    </submittedName>
</protein>
<organism evidence="1 2">
    <name type="scientific">Argiope bruennichi</name>
    <name type="common">Wasp spider</name>
    <name type="synonym">Aranea bruennichi</name>
    <dbReference type="NCBI Taxonomy" id="94029"/>
    <lineage>
        <taxon>Eukaryota</taxon>
        <taxon>Metazoa</taxon>
        <taxon>Ecdysozoa</taxon>
        <taxon>Arthropoda</taxon>
        <taxon>Chelicerata</taxon>
        <taxon>Arachnida</taxon>
        <taxon>Araneae</taxon>
        <taxon>Araneomorphae</taxon>
        <taxon>Entelegynae</taxon>
        <taxon>Araneoidea</taxon>
        <taxon>Araneidae</taxon>
        <taxon>Argiope</taxon>
    </lineage>
</organism>
<name>A0A8T0FCA6_ARGBR</name>
<gene>
    <name evidence="1" type="ORF">HNY73_009509</name>
</gene>
<accession>A0A8T0FCA6</accession>
<dbReference type="Proteomes" id="UP000807504">
    <property type="component" value="Unassembled WGS sequence"/>
</dbReference>
<comment type="caution">
    <text evidence="1">The sequence shown here is derived from an EMBL/GenBank/DDBJ whole genome shotgun (WGS) entry which is preliminary data.</text>
</comment>
<dbReference type="EMBL" id="JABXBU010000015">
    <property type="protein sequence ID" value="KAF8787965.1"/>
    <property type="molecule type" value="Genomic_DNA"/>
</dbReference>
<reference evidence="1" key="2">
    <citation type="submission" date="2020-06" db="EMBL/GenBank/DDBJ databases">
        <authorList>
            <person name="Sheffer M."/>
        </authorList>
    </citation>
    <scope>NUCLEOTIDE SEQUENCE</scope>
</reference>